<dbReference type="NCBIfam" id="NF047783">
    <property type="entry name" value="VWA_dom_MadC"/>
    <property type="match status" value="1"/>
</dbReference>
<feature type="domain" description="VWFA" evidence="2">
    <location>
        <begin position="270"/>
        <end position="438"/>
    </location>
</feature>
<dbReference type="AlphaFoldDB" id="A0A6J4B8A3"/>
<feature type="region of interest" description="Disordered" evidence="1">
    <location>
        <begin position="226"/>
        <end position="245"/>
    </location>
</feature>
<evidence type="ECO:0000313" key="3">
    <source>
        <dbReference type="EMBL" id="BBU25112.1"/>
    </source>
</evidence>
<reference evidence="3" key="1">
    <citation type="submission" date="2019-12" db="EMBL/GenBank/DDBJ databases">
        <title>Oligotrophic growth of Rhodococcus erythropolis N9T-4.</title>
        <authorList>
            <person name="Yoshida N."/>
        </authorList>
    </citation>
    <scope>NUCLEOTIDE SEQUENCE</scope>
    <source>
        <strain evidence="3">N9T-4</strain>
    </source>
</reference>
<dbReference type="InterPro" id="IPR008912">
    <property type="entry name" value="Uncharacterised_CoxE"/>
</dbReference>
<sequence length="444" mass="48107">MCAKYSHEQAGFDRAFDALFRPAAGKAHGERMGSRAEVADGLPTALGIDEDQEVGRYAEYNERAAEVGDYFDTPEAEKGFNPHKDDDDVSMTSSDAELSVDTGSETGRRGVSYTVDVDRAASAVVGDLSISVAAAVVGSLSWDDPTSILAWLDAYDPSKAYADVSDDGPLTQAQLNRLVEAVEAFVQALSAAALAETAPDAPDSESAAGATHNDIELACHEVLRRMRGPSRPRPRERSRGHLDMRRTVRSSLRTDGIPFHLVVKAPRPDRVRLLLIADVSLSVRPITAFTLRLAQAMHRRADRCEVLAFVDRPVDVTDTLLASSGDGALAAVLAHPGLDLEASSDYGRVLTELLDEHGNTLNSRTSVIIVGDGRCNGLPPQADKLEELRRKVHRLAWITPEPQRYWNQASCAMPEYSEICDEVVVARDAAQLMAKAAELGHALR</sequence>
<accession>A0A6J4B8A3</accession>
<evidence type="ECO:0000256" key="1">
    <source>
        <dbReference type="SAM" id="MobiDB-lite"/>
    </source>
</evidence>
<evidence type="ECO:0000259" key="2">
    <source>
        <dbReference type="SMART" id="SM00327"/>
    </source>
</evidence>
<dbReference type="InterPro" id="IPR002035">
    <property type="entry name" value="VWF_A"/>
</dbReference>
<dbReference type="EMBL" id="LC514289">
    <property type="protein sequence ID" value="BBU25112.1"/>
    <property type="molecule type" value="Genomic_DNA"/>
</dbReference>
<dbReference type="Pfam" id="PF05762">
    <property type="entry name" value="VWA_CoxE"/>
    <property type="match status" value="1"/>
</dbReference>
<feature type="compositionally biased region" description="Polar residues" evidence="1">
    <location>
        <begin position="90"/>
        <end position="105"/>
    </location>
</feature>
<feature type="compositionally biased region" description="Basic and acidic residues" evidence="1">
    <location>
        <begin position="233"/>
        <end position="245"/>
    </location>
</feature>
<name>A0A6J4B8A3_RHOER</name>
<dbReference type="PANTHER" id="PTHR39338">
    <property type="entry name" value="BLL5662 PROTEIN-RELATED"/>
    <property type="match status" value="1"/>
</dbReference>
<feature type="compositionally biased region" description="Basic and acidic residues" evidence="1">
    <location>
        <begin position="75"/>
        <end position="86"/>
    </location>
</feature>
<protein>
    <recommendedName>
        <fullName evidence="2">VWFA domain-containing protein</fullName>
    </recommendedName>
</protein>
<proteinExistence type="predicted"/>
<organism evidence="3">
    <name type="scientific">Rhodococcus erythropolis</name>
    <name type="common">Arthrobacter picolinophilus</name>
    <dbReference type="NCBI Taxonomy" id="1833"/>
    <lineage>
        <taxon>Bacteria</taxon>
        <taxon>Bacillati</taxon>
        <taxon>Actinomycetota</taxon>
        <taxon>Actinomycetes</taxon>
        <taxon>Mycobacteriales</taxon>
        <taxon>Nocardiaceae</taxon>
        <taxon>Rhodococcus</taxon>
        <taxon>Rhodococcus erythropolis group</taxon>
    </lineage>
</organism>
<feature type="region of interest" description="Disordered" evidence="1">
    <location>
        <begin position="72"/>
        <end position="105"/>
    </location>
</feature>
<dbReference type="SMART" id="SM00327">
    <property type="entry name" value="VWA"/>
    <property type="match status" value="1"/>
</dbReference>
<dbReference type="PANTHER" id="PTHR39338:SF5">
    <property type="entry name" value="BLR6139 PROTEIN"/>
    <property type="match status" value="1"/>
</dbReference>